<evidence type="ECO:0000313" key="2">
    <source>
        <dbReference type="Proteomes" id="UP000199495"/>
    </source>
</evidence>
<organism evidence="1 2">
    <name type="scientific">Pelagibacterium luteolum</name>
    <dbReference type="NCBI Taxonomy" id="440168"/>
    <lineage>
        <taxon>Bacteria</taxon>
        <taxon>Pseudomonadati</taxon>
        <taxon>Pseudomonadota</taxon>
        <taxon>Alphaproteobacteria</taxon>
        <taxon>Hyphomicrobiales</taxon>
        <taxon>Devosiaceae</taxon>
        <taxon>Pelagibacterium</taxon>
    </lineage>
</organism>
<keyword evidence="2" id="KW-1185">Reference proteome</keyword>
<reference evidence="1 2" key="1">
    <citation type="submission" date="2016-10" db="EMBL/GenBank/DDBJ databases">
        <authorList>
            <person name="de Groot N.N."/>
        </authorList>
    </citation>
    <scope>NUCLEOTIDE SEQUENCE [LARGE SCALE GENOMIC DNA]</scope>
    <source>
        <strain evidence="1 2">CGMCC 1.10267</strain>
    </source>
</reference>
<gene>
    <name evidence="1" type="ORF">SAMN04487974_105200</name>
</gene>
<proteinExistence type="predicted"/>
<dbReference type="STRING" id="440168.SAMN04487974_105200"/>
<sequence length="123" mass="13556">MSSQVRITERLHSVNGVMEPQLVLIPTVDMLSDKIRAIEPGSERDLGDIREELAREHAVDITCPITTGKLLKVVAMLSHTAVTMGDPQAIPFWRAVRPDGPYGEKLAGGRGFIIAQRAKERAR</sequence>
<evidence type="ECO:0000313" key="1">
    <source>
        <dbReference type="EMBL" id="SDG66682.1"/>
    </source>
</evidence>
<name>A0A1G7W3U9_9HYPH</name>
<protein>
    <submittedName>
        <fullName evidence="1">Uncharacterized protein</fullName>
    </submittedName>
</protein>
<accession>A0A1G7W3U9</accession>
<dbReference type="RefSeq" id="WP_143009378.1">
    <property type="nucleotide sequence ID" value="NZ_FNCS01000005.1"/>
</dbReference>
<dbReference type="Proteomes" id="UP000199495">
    <property type="component" value="Unassembled WGS sequence"/>
</dbReference>
<dbReference type="EMBL" id="FNCS01000005">
    <property type="protein sequence ID" value="SDG66682.1"/>
    <property type="molecule type" value="Genomic_DNA"/>
</dbReference>
<dbReference type="AlphaFoldDB" id="A0A1G7W3U9"/>
<dbReference type="OrthoDB" id="675048at2"/>